<reference evidence="1 3" key="1">
    <citation type="submission" date="2018-06" db="EMBL/GenBank/DDBJ databases">
        <authorList>
            <consortium name="Pathogen Informatics"/>
            <person name="Doyle S."/>
        </authorList>
    </citation>
    <scope>NUCLEOTIDE SEQUENCE [LARGE SCALE GENOMIC DNA]</scope>
    <source>
        <strain evidence="1 3">NCTC11188</strain>
    </source>
</reference>
<reference evidence="2 4" key="2">
    <citation type="submission" date="2019-03" db="EMBL/GenBank/DDBJ databases">
        <title>Genomic Encyclopedia of Type Strains, Phase IV (KMG-IV): sequencing the most valuable type-strain genomes for metagenomic binning, comparative biology and taxonomic classification.</title>
        <authorList>
            <person name="Goeker M."/>
        </authorList>
    </citation>
    <scope>NUCLEOTIDE SEQUENCE [LARGE SCALE GENOMIC DNA]</scope>
    <source>
        <strain evidence="2 4">DSM 17481</strain>
    </source>
</reference>
<protein>
    <submittedName>
        <fullName evidence="1 2">Replication protein P</fullName>
    </submittedName>
</protein>
<name>A0A379B0R6_AVIGA</name>
<dbReference type="EMBL" id="UGSQ01000003">
    <property type="protein sequence ID" value="SUB28451.1"/>
    <property type="molecule type" value="Genomic_DNA"/>
</dbReference>
<dbReference type="GO" id="GO:0006270">
    <property type="term" value="P:DNA replication initiation"/>
    <property type="evidence" value="ECO:0007669"/>
    <property type="project" value="InterPro"/>
</dbReference>
<evidence type="ECO:0000313" key="1">
    <source>
        <dbReference type="EMBL" id="SUB28451.1"/>
    </source>
</evidence>
<proteinExistence type="predicted"/>
<keyword evidence="4" id="KW-1185">Reference proteome</keyword>
<dbReference type="InterPro" id="IPR009731">
    <property type="entry name" value="P-like"/>
</dbReference>
<dbReference type="Pfam" id="PF06992">
    <property type="entry name" value="Phage_lambda_P"/>
    <property type="match status" value="1"/>
</dbReference>
<evidence type="ECO:0000313" key="4">
    <source>
        <dbReference type="Proteomes" id="UP000294683"/>
    </source>
</evidence>
<dbReference type="Proteomes" id="UP000255113">
    <property type="component" value="Unassembled WGS sequence"/>
</dbReference>
<dbReference type="RefSeq" id="WP_103853786.1">
    <property type="nucleotide sequence ID" value="NZ_PQVJ01000018.1"/>
</dbReference>
<organism evidence="1 3">
    <name type="scientific">Avibacterium gallinarum</name>
    <name type="common">Pasteurella gallinarum</name>
    <dbReference type="NCBI Taxonomy" id="755"/>
    <lineage>
        <taxon>Bacteria</taxon>
        <taxon>Pseudomonadati</taxon>
        <taxon>Pseudomonadota</taxon>
        <taxon>Gammaproteobacteria</taxon>
        <taxon>Pasteurellales</taxon>
        <taxon>Pasteurellaceae</taxon>
        <taxon>Avibacterium</taxon>
    </lineage>
</organism>
<dbReference type="AlphaFoldDB" id="A0A379B0R6"/>
<evidence type="ECO:0000313" key="2">
    <source>
        <dbReference type="EMBL" id="TDP29123.1"/>
    </source>
</evidence>
<evidence type="ECO:0000313" key="3">
    <source>
        <dbReference type="Proteomes" id="UP000255113"/>
    </source>
</evidence>
<sequence>MNQVTATQLQNAIGREPSYHAPVGKQEIPPHVAKFVDRLFVRLKAIFPAWQAAFDDEEGYQEAKHLWLEALVNNGVTSAAQFKRGIAQAERENKPFFPSVGQFITWCKQDRFEVLGLPSEDELYQRLKKFQSYGMLEIHKFHFENDAEYWLLTDLYCNNREATEEKLRKAVTKALKAMAARLEAGETLPKPQITLPKKPSFVPPERQREINLRGIAACKAALGIL</sequence>
<dbReference type="EMBL" id="SNXJ01000003">
    <property type="protein sequence ID" value="TDP29123.1"/>
    <property type="molecule type" value="Genomic_DNA"/>
</dbReference>
<gene>
    <name evidence="2" type="ORF">EV689_10339</name>
    <name evidence="1" type="ORF">NCTC11188_02257</name>
</gene>
<dbReference type="Proteomes" id="UP000294683">
    <property type="component" value="Unassembled WGS sequence"/>
</dbReference>
<accession>A0A379B0R6</accession>